<sequence length="141" mass="16673">MNRRISEFPPKVTAIAELVRQSQYVVEADTLRGDDLDSGELEEEKDYLYKLVLQVQRIRGRRGSSTLTLWGSIFVTGELLRWFGIKWVMPRIVKETLFSWARKRRRRRCSACEVAPLAPIWTVWREEIGDLLMEKRKILYT</sequence>
<gene>
    <name evidence="1" type="ORF">HAX54_041298</name>
</gene>
<dbReference type="EMBL" id="JACEIK010000595">
    <property type="protein sequence ID" value="MCD7459562.1"/>
    <property type="molecule type" value="Genomic_DNA"/>
</dbReference>
<protein>
    <submittedName>
        <fullName evidence="1">Uncharacterized protein</fullName>
    </submittedName>
</protein>
<accession>A0ABS8SL42</accession>
<organism evidence="1 2">
    <name type="scientific">Datura stramonium</name>
    <name type="common">Jimsonweed</name>
    <name type="synonym">Common thornapple</name>
    <dbReference type="NCBI Taxonomy" id="4076"/>
    <lineage>
        <taxon>Eukaryota</taxon>
        <taxon>Viridiplantae</taxon>
        <taxon>Streptophyta</taxon>
        <taxon>Embryophyta</taxon>
        <taxon>Tracheophyta</taxon>
        <taxon>Spermatophyta</taxon>
        <taxon>Magnoliopsida</taxon>
        <taxon>eudicotyledons</taxon>
        <taxon>Gunneridae</taxon>
        <taxon>Pentapetalae</taxon>
        <taxon>asterids</taxon>
        <taxon>lamiids</taxon>
        <taxon>Solanales</taxon>
        <taxon>Solanaceae</taxon>
        <taxon>Solanoideae</taxon>
        <taxon>Datureae</taxon>
        <taxon>Datura</taxon>
    </lineage>
</organism>
<keyword evidence="2" id="KW-1185">Reference proteome</keyword>
<comment type="caution">
    <text evidence="1">The sequence shown here is derived from an EMBL/GenBank/DDBJ whole genome shotgun (WGS) entry which is preliminary data.</text>
</comment>
<reference evidence="1 2" key="1">
    <citation type="journal article" date="2021" name="BMC Genomics">
        <title>Datura genome reveals duplications of psychoactive alkaloid biosynthetic genes and high mutation rate following tissue culture.</title>
        <authorList>
            <person name="Rajewski A."/>
            <person name="Carter-House D."/>
            <person name="Stajich J."/>
            <person name="Litt A."/>
        </authorList>
    </citation>
    <scope>NUCLEOTIDE SEQUENCE [LARGE SCALE GENOMIC DNA]</scope>
    <source>
        <strain evidence="1">AR-01</strain>
    </source>
</reference>
<dbReference type="Proteomes" id="UP000823775">
    <property type="component" value="Unassembled WGS sequence"/>
</dbReference>
<name>A0ABS8SL42_DATST</name>
<evidence type="ECO:0000313" key="1">
    <source>
        <dbReference type="EMBL" id="MCD7459562.1"/>
    </source>
</evidence>
<evidence type="ECO:0000313" key="2">
    <source>
        <dbReference type="Proteomes" id="UP000823775"/>
    </source>
</evidence>
<proteinExistence type="predicted"/>